<evidence type="ECO:0000313" key="4">
    <source>
        <dbReference type="EMBL" id="TYP88842.1"/>
    </source>
</evidence>
<dbReference type="CDD" id="cd04301">
    <property type="entry name" value="NAT_SF"/>
    <property type="match status" value="1"/>
</dbReference>
<dbReference type="InterPro" id="IPR000182">
    <property type="entry name" value="GNAT_dom"/>
</dbReference>
<dbReference type="InterPro" id="IPR016181">
    <property type="entry name" value="Acyl_CoA_acyltransferase"/>
</dbReference>
<dbReference type="Gene3D" id="3.40.630.30">
    <property type="match status" value="1"/>
</dbReference>
<dbReference type="SUPFAM" id="SSF55729">
    <property type="entry name" value="Acyl-CoA N-acyltransferases (Nat)"/>
    <property type="match status" value="1"/>
</dbReference>
<dbReference type="PROSITE" id="PS51186">
    <property type="entry name" value="GNAT"/>
    <property type="match status" value="1"/>
</dbReference>
<comment type="caution">
    <text evidence="4">The sequence shown here is derived from an EMBL/GenBank/DDBJ whole genome shotgun (WGS) entry which is preliminary data.</text>
</comment>
<dbReference type="OrthoDB" id="9800604at2"/>
<keyword evidence="5" id="KW-1185">Reference proteome</keyword>
<dbReference type="AlphaFoldDB" id="A0A5S5D209"/>
<dbReference type="EMBL" id="VNHX01000029">
    <property type="protein sequence ID" value="TYP88842.1"/>
    <property type="molecule type" value="Genomic_DNA"/>
</dbReference>
<keyword evidence="4" id="KW-0689">Ribosomal protein</keyword>
<dbReference type="RefSeq" id="WP_148910176.1">
    <property type="nucleotide sequence ID" value="NZ_VNHX01000029.1"/>
</dbReference>
<evidence type="ECO:0000313" key="5">
    <source>
        <dbReference type="Proteomes" id="UP000325105"/>
    </source>
</evidence>
<sequence>MEIEEASATQWSILSDLAQRSWRAGYKDVLSTEQIEFMLEKSYSQPGILEAMDKGQRFYLGSCGGRAVGFIALQRADNGVLRIEKLYLLPEVQGKGYGQQFIGFAEQEASKQKCSQLELNVNRKNKAYYFYRKQGFEVTAEIDIPYFGFLLDDYIMRKKVVRVNKADS</sequence>
<dbReference type="Pfam" id="PF13673">
    <property type="entry name" value="Acetyltransf_10"/>
    <property type="match status" value="1"/>
</dbReference>
<feature type="domain" description="N-acetyltransferase" evidence="3">
    <location>
        <begin position="1"/>
        <end position="161"/>
    </location>
</feature>
<dbReference type="InterPro" id="IPR050832">
    <property type="entry name" value="Bact_Acetyltransf"/>
</dbReference>
<gene>
    <name evidence="4" type="ORF">BC792_12948</name>
</gene>
<keyword evidence="4" id="KW-0687">Ribonucleoprotein</keyword>
<name>A0A5S5D209_9SPHI</name>
<protein>
    <submittedName>
        <fullName evidence="4">Ribosomal protein S18 acetylase RimI-like enzyme</fullName>
    </submittedName>
</protein>
<evidence type="ECO:0000256" key="2">
    <source>
        <dbReference type="ARBA" id="ARBA00023315"/>
    </source>
</evidence>
<dbReference type="GO" id="GO:0016747">
    <property type="term" value="F:acyltransferase activity, transferring groups other than amino-acyl groups"/>
    <property type="evidence" value="ECO:0007669"/>
    <property type="project" value="InterPro"/>
</dbReference>
<proteinExistence type="predicted"/>
<evidence type="ECO:0000259" key="3">
    <source>
        <dbReference type="PROSITE" id="PS51186"/>
    </source>
</evidence>
<dbReference type="PANTHER" id="PTHR43877">
    <property type="entry name" value="AMINOALKYLPHOSPHONATE N-ACETYLTRANSFERASE-RELATED-RELATED"/>
    <property type="match status" value="1"/>
</dbReference>
<accession>A0A5S5D209</accession>
<keyword evidence="1" id="KW-0808">Transferase</keyword>
<organism evidence="4 5">
    <name type="scientific">Sphingobacterium allocomposti</name>
    <dbReference type="NCBI Taxonomy" id="415956"/>
    <lineage>
        <taxon>Bacteria</taxon>
        <taxon>Pseudomonadati</taxon>
        <taxon>Bacteroidota</taxon>
        <taxon>Sphingobacteriia</taxon>
        <taxon>Sphingobacteriales</taxon>
        <taxon>Sphingobacteriaceae</taxon>
        <taxon>Sphingobacterium</taxon>
    </lineage>
</organism>
<dbReference type="GO" id="GO:0005840">
    <property type="term" value="C:ribosome"/>
    <property type="evidence" value="ECO:0007669"/>
    <property type="project" value="UniProtKB-KW"/>
</dbReference>
<keyword evidence="2" id="KW-0012">Acyltransferase</keyword>
<reference evidence="4 5" key="1">
    <citation type="submission" date="2019-07" db="EMBL/GenBank/DDBJ databases">
        <title>Genomic Encyclopedia of Archaeal and Bacterial Type Strains, Phase II (KMG-II): from individual species to whole genera.</title>
        <authorList>
            <person name="Goeker M."/>
        </authorList>
    </citation>
    <scope>NUCLEOTIDE SEQUENCE [LARGE SCALE GENOMIC DNA]</scope>
    <source>
        <strain evidence="4 5">DSM 18850</strain>
    </source>
</reference>
<dbReference type="Proteomes" id="UP000325105">
    <property type="component" value="Unassembled WGS sequence"/>
</dbReference>
<evidence type="ECO:0000256" key="1">
    <source>
        <dbReference type="ARBA" id="ARBA00022679"/>
    </source>
</evidence>